<organism evidence="1">
    <name type="scientific">Siphoviridae sp. ctoNj20</name>
    <dbReference type="NCBI Taxonomy" id="2826085"/>
    <lineage>
        <taxon>Viruses</taxon>
        <taxon>Duplodnaviria</taxon>
        <taxon>Heunggongvirae</taxon>
        <taxon>Uroviricota</taxon>
        <taxon>Caudoviricetes</taxon>
    </lineage>
</organism>
<evidence type="ECO:0000313" key="1">
    <source>
        <dbReference type="EMBL" id="DAD55445.1"/>
    </source>
</evidence>
<name>A0A8D9PDU9_9CAUD</name>
<reference evidence="1" key="1">
    <citation type="journal article" date="2021" name="Proc. Natl. Acad. Sci. U.S.A.">
        <title>A Catalog of Tens of Thousands of Viruses from Human Metagenomes Reveals Hidden Associations with Chronic Diseases.</title>
        <authorList>
            <person name="Tisza M.J."/>
            <person name="Buck C.B."/>
        </authorList>
    </citation>
    <scope>NUCLEOTIDE SEQUENCE</scope>
    <source>
        <strain evidence="1">CtoNj20</strain>
    </source>
</reference>
<proteinExistence type="predicted"/>
<protein>
    <submittedName>
        <fullName evidence="1">Uncharacterized protein</fullName>
    </submittedName>
</protein>
<dbReference type="EMBL" id="BK014724">
    <property type="protein sequence ID" value="DAD55445.1"/>
    <property type="molecule type" value="Genomic_DNA"/>
</dbReference>
<accession>A0A8D9PDU9</accession>
<sequence>MAYIKDLNYRKISAAVDLVANGTCKRVDVSPDIKVYAVKNVVRIDLKLSDYKDEG</sequence>